<reference evidence="1" key="2">
    <citation type="submission" date="2020-05" db="EMBL/GenBank/DDBJ databases">
        <authorList>
            <person name="Kim H.-S."/>
            <person name="Proctor R.H."/>
            <person name="Brown D.W."/>
        </authorList>
    </citation>
    <scope>NUCLEOTIDE SEQUENCE</scope>
    <source>
        <strain evidence="1">NRRL 22465</strain>
    </source>
</reference>
<protein>
    <submittedName>
        <fullName evidence="1">Uncharacterized protein</fullName>
    </submittedName>
</protein>
<sequence>MDLPQLHLQEAPIRHPNCCLSLSLDLLRLLTQSFSKSALSGQTPTVLSIGSGSGLLEALLLAHVQSQSHSESRDDALADCLNVEGVEVQQSSGKDPVNRYLPEQAIYTVRGTWDVVSRLHDPDVTGLMFVYPRQPTLVSAYIEAITERDPNIEVVVWLGPMADWEVFAPCLEINGKHQKALFTIYEKRQGMEAGLDEYEMMVVLRRYNHDIKNAST</sequence>
<evidence type="ECO:0000313" key="2">
    <source>
        <dbReference type="Proteomes" id="UP000635477"/>
    </source>
</evidence>
<dbReference type="OrthoDB" id="2151982at2759"/>
<name>A0A8H4UQ13_9HYPO</name>
<reference evidence="1" key="1">
    <citation type="journal article" date="2020" name="BMC Genomics">
        <title>Correction to: Identification and distribution of gene clusters required for synthesis of sphingolipid metabolism inhibitors in diverse species of the filamentous fungus Fusarium.</title>
        <authorList>
            <person name="Kim H.S."/>
            <person name="Lohmar J.M."/>
            <person name="Busman M."/>
            <person name="Brown D.W."/>
            <person name="Naumann T.A."/>
            <person name="Divon H.H."/>
            <person name="Lysoe E."/>
            <person name="Uhlig S."/>
            <person name="Proctor R.H."/>
        </authorList>
    </citation>
    <scope>NUCLEOTIDE SEQUENCE</scope>
    <source>
        <strain evidence="1">NRRL 22465</strain>
    </source>
</reference>
<evidence type="ECO:0000313" key="1">
    <source>
        <dbReference type="EMBL" id="KAF4981417.1"/>
    </source>
</evidence>
<organism evidence="1 2">
    <name type="scientific">Fusarium zealandicum</name>
    <dbReference type="NCBI Taxonomy" id="1053134"/>
    <lineage>
        <taxon>Eukaryota</taxon>
        <taxon>Fungi</taxon>
        <taxon>Dikarya</taxon>
        <taxon>Ascomycota</taxon>
        <taxon>Pezizomycotina</taxon>
        <taxon>Sordariomycetes</taxon>
        <taxon>Hypocreomycetidae</taxon>
        <taxon>Hypocreales</taxon>
        <taxon>Nectriaceae</taxon>
        <taxon>Fusarium</taxon>
        <taxon>Fusarium staphyleae species complex</taxon>
    </lineage>
</organism>
<comment type="caution">
    <text evidence="1">The sequence shown here is derived from an EMBL/GenBank/DDBJ whole genome shotgun (WGS) entry which is preliminary data.</text>
</comment>
<dbReference type="AlphaFoldDB" id="A0A8H4UQ13"/>
<dbReference type="Proteomes" id="UP000635477">
    <property type="component" value="Unassembled WGS sequence"/>
</dbReference>
<dbReference type="EMBL" id="JABEYC010000169">
    <property type="protein sequence ID" value="KAF4981417.1"/>
    <property type="molecule type" value="Genomic_DNA"/>
</dbReference>
<keyword evidence="2" id="KW-1185">Reference proteome</keyword>
<accession>A0A8H4UQ13</accession>
<gene>
    <name evidence="1" type="ORF">FZEAL_2765</name>
</gene>
<proteinExistence type="predicted"/>